<dbReference type="GO" id="GO:0005509">
    <property type="term" value="F:calcium ion binding"/>
    <property type="evidence" value="ECO:0007669"/>
    <property type="project" value="InterPro"/>
</dbReference>
<dbReference type="InterPro" id="IPR018247">
    <property type="entry name" value="EF_Hand_1_Ca_BS"/>
</dbReference>
<evidence type="ECO:0000256" key="1">
    <source>
        <dbReference type="ARBA" id="ARBA00022737"/>
    </source>
</evidence>
<evidence type="ECO:0000313" key="4">
    <source>
        <dbReference type="EMBL" id="KAK2163682.1"/>
    </source>
</evidence>
<organism evidence="4 5">
    <name type="scientific">Paralvinella palmiformis</name>
    <dbReference type="NCBI Taxonomy" id="53620"/>
    <lineage>
        <taxon>Eukaryota</taxon>
        <taxon>Metazoa</taxon>
        <taxon>Spiralia</taxon>
        <taxon>Lophotrochozoa</taxon>
        <taxon>Annelida</taxon>
        <taxon>Polychaeta</taxon>
        <taxon>Sedentaria</taxon>
        <taxon>Canalipalpata</taxon>
        <taxon>Terebellida</taxon>
        <taxon>Terebelliformia</taxon>
        <taxon>Alvinellidae</taxon>
        <taxon>Paralvinella</taxon>
    </lineage>
</organism>
<dbReference type="Gene3D" id="1.10.238.10">
    <property type="entry name" value="EF-hand"/>
    <property type="match status" value="2"/>
</dbReference>
<dbReference type="PANTHER" id="PTHR23048">
    <property type="entry name" value="MYOSIN LIGHT CHAIN 1, 3"/>
    <property type="match status" value="1"/>
</dbReference>
<feature type="domain" description="EF-hand" evidence="3">
    <location>
        <begin position="15"/>
        <end position="50"/>
    </location>
</feature>
<protein>
    <recommendedName>
        <fullName evidence="3">EF-hand domain-containing protein</fullName>
    </recommendedName>
</protein>
<proteinExistence type="predicted"/>
<keyword evidence="2" id="KW-0106">Calcium</keyword>
<sequence>MAIDQSDATNVHFLFLPTDIRKVFKIYDKNGDGWINANELTNVMQMLGNNPTPKYMREVMKEADKDGNGKLDFDEFAFFISKYLKPQEEEELELEEAFSVFDKDNSGTIELAELKEHLDQDTIPTFQYDGSIPYGTAATVS</sequence>
<evidence type="ECO:0000259" key="3">
    <source>
        <dbReference type="PROSITE" id="PS50222"/>
    </source>
</evidence>
<dbReference type="InterPro" id="IPR050230">
    <property type="entry name" value="CALM/Myosin/TropC-like"/>
</dbReference>
<dbReference type="SUPFAM" id="SSF47473">
    <property type="entry name" value="EF-hand"/>
    <property type="match status" value="1"/>
</dbReference>
<keyword evidence="5" id="KW-1185">Reference proteome</keyword>
<name>A0AAD9K2Q7_9ANNE</name>
<dbReference type="GO" id="GO:0016460">
    <property type="term" value="C:myosin II complex"/>
    <property type="evidence" value="ECO:0007669"/>
    <property type="project" value="TreeGrafter"/>
</dbReference>
<dbReference type="AlphaFoldDB" id="A0AAD9K2Q7"/>
<dbReference type="Pfam" id="PF00036">
    <property type="entry name" value="EF-hand_1"/>
    <property type="match status" value="1"/>
</dbReference>
<dbReference type="Proteomes" id="UP001208570">
    <property type="component" value="Unassembled WGS sequence"/>
</dbReference>
<evidence type="ECO:0000256" key="2">
    <source>
        <dbReference type="ARBA" id="ARBA00022837"/>
    </source>
</evidence>
<dbReference type="PANTHER" id="PTHR23048:SF0">
    <property type="entry name" value="CALMODULIN LIKE 3"/>
    <property type="match status" value="1"/>
</dbReference>
<dbReference type="InterPro" id="IPR011992">
    <property type="entry name" value="EF-hand-dom_pair"/>
</dbReference>
<gene>
    <name evidence="4" type="ORF">LSH36_75g06046</name>
</gene>
<feature type="domain" description="EF-hand" evidence="3">
    <location>
        <begin position="51"/>
        <end position="86"/>
    </location>
</feature>
<dbReference type="InterPro" id="IPR002048">
    <property type="entry name" value="EF_hand_dom"/>
</dbReference>
<dbReference type="EMBL" id="JAODUP010000075">
    <property type="protein sequence ID" value="KAK2163682.1"/>
    <property type="molecule type" value="Genomic_DNA"/>
</dbReference>
<dbReference type="FunFam" id="1.10.238.10:FF:000178">
    <property type="entry name" value="Calmodulin-2 A"/>
    <property type="match status" value="1"/>
</dbReference>
<evidence type="ECO:0000313" key="5">
    <source>
        <dbReference type="Proteomes" id="UP001208570"/>
    </source>
</evidence>
<dbReference type="Pfam" id="PF13499">
    <property type="entry name" value="EF-hand_7"/>
    <property type="match status" value="1"/>
</dbReference>
<dbReference type="CDD" id="cd00051">
    <property type="entry name" value="EFh"/>
    <property type="match status" value="2"/>
</dbReference>
<feature type="domain" description="EF-hand" evidence="3">
    <location>
        <begin position="89"/>
        <end position="124"/>
    </location>
</feature>
<reference evidence="4" key="1">
    <citation type="journal article" date="2023" name="Mol. Biol. Evol.">
        <title>Third-Generation Sequencing Reveals the Adaptive Role of the Epigenome in Three Deep-Sea Polychaetes.</title>
        <authorList>
            <person name="Perez M."/>
            <person name="Aroh O."/>
            <person name="Sun Y."/>
            <person name="Lan Y."/>
            <person name="Juniper S.K."/>
            <person name="Young C.R."/>
            <person name="Angers B."/>
            <person name="Qian P.Y."/>
        </authorList>
    </citation>
    <scope>NUCLEOTIDE SEQUENCE</scope>
    <source>
        <strain evidence="4">P08H-3</strain>
    </source>
</reference>
<dbReference type="SMART" id="SM00054">
    <property type="entry name" value="EFh"/>
    <property type="match status" value="3"/>
</dbReference>
<keyword evidence="1" id="KW-0677">Repeat</keyword>
<accession>A0AAD9K2Q7</accession>
<comment type="caution">
    <text evidence="4">The sequence shown here is derived from an EMBL/GenBank/DDBJ whole genome shotgun (WGS) entry which is preliminary data.</text>
</comment>
<dbReference type="PROSITE" id="PS00018">
    <property type="entry name" value="EF_HAND_1"/>
    <property type="match status" value="3"/>
</dbReference>
<dbReference type="PROSITE" id="PS50222">
    <property type="entry name" value="EF_HAND_2"/>
    <property type="match status" value="3"/>
</dbReference>